<keyword evidence="9 13" id="KW-0234">DNA repair</keyword>
<keyword evidence="5 13" id="KW-0227">DNA damage</keyword>
<dbReference type="Pfam" id="PF00271">
    <property type="entry name" value="Helicase_C"/>
    <property type="match status" value="1"/>
</dbReference>
<name>A0A162G2G3_BDEBC</name>
<evidence type="ECO:0000256" key="13">
    <source>
        <dbReference type="HAMAP-Rule" id="MF_00204"/>
    </source>
</evidence>
<evidence type="ECO:0000256" key="2">
    <source>
        <dbReference type="ARBA" id="ARBA00008533"/>
    </source>
</evidence>
<dbReference type="SUPFAM" id="SSF46600">
    <property type="entry name" value="C-terminal UvrC-binding domain of UvrB"/>
    <property type="match status" value="1"/>
</dbReference>
<reference evidence="19 20" key="1">
    <citation type="submission" date="2016-03" db="EMBL/GenBank/DDBJ databases">
        <authorList>
            <person name="Ploux O."/>
        </authorList>
    </citation>
    <scope>NUCLEOTIDE SEQUENCE [LARGE SCALE GENOMIC DNA]</scope>
    <source>
        <strain evidence="19 20">EC13</strain>
    </source>
</reference>
<evidence type="ECO:0000256" key="1">
    <source>
        <dbReference type="ARBA" id="ARBA00004496"/>
    </source>
</evidence>
<dbReference type="GO" id="GO:0005737">
    <property type="term" value="C:cytoplasm"/>
    <property type="evidence" value="ECO:0007669"/>
    <property type="project" value="UniProtKB-SubCell"/>
</dbReference>
<accession>A0A162G2G3</accession>
<dbReference type="GO" id="GO:0016887">
    <property type="term" value="F:ATP hydrolysis activity"/>
    <property type="evidence" value="ECO:0007669"/>
    <property type="project" value="InterPro"/>
</dbReference>
<dbReference type="CDD" id="cd18790">
    <property type="entry name" value="SF2_C_UvrB"/>
    <property type="match status" value="1"/>
</dbReference>
<evidence type="ECO:0000313" key="20">
    <source>
        <dbReference type="Proteomes" id="UP000075799"/>
    </source>
</evidence>
<dbReference type="RefSeq" id="WP_063208610.1">
    <property type="nucleotide sequence ID" value="NZ_LUKD01000007.1"/>
</dbReference>
<comment type="similarity">
    <text evidence="2 13 14">Belongs to the UvrB family.</text>
</comment>
<sequence length="692" mass="79184">MASAYKKNFQLVSEYKPSGDQPRAIQQMMENFDAGLKHQTLLGVTGSGKTFSMAHTIAKLNQPALVLAPNKTLAAQLYAEFKELFPHNAVEYFVSYYDYYQPEAYIPSTDTYIEKDSAINEQIDRMRHSATRSLFDRRDVIIVSSVSCIYGLGSPEAYEGMMIQIVSNTEMKRDHLIRELIRIQYQRNNVDFSRGTVRVRGDNVEIFPSYEEDRAVRVEFFGDFIERLSWIDPLTGQVLEELDQIGIYPGSHHVTSDDNLKRAIRTIQDELRERLVDLNKEVKFLEAQRLEQRTYYDIEMMEQMGFCQGIENYSRHMTGRGPGEPPPTLLEYFPKEFVTFIDESHVTVPQIGGMYRGDRARKMTLVEHGFRLPSALDNRPLNFQEFETMMDKVVYVSATPGTYELQKSEGIIVEQIIRPTGLIDPVVEVRPVKHQVDDLLKEIRDRIKKNERVLITTLTKRSAEDLTEYYENLGIKVKYLHSEVQTVERTEILRDLRLGVFDVLVGINLLREGLDIPEVSLVGITDADKEGFLRSERSLIQTIGRAARNLNGHVILYGDTITESMAKAMGETERRRRIQQKYNEDNGITPQSIRKRIKEGLGEVFDGTLAGGPLQGENKTAAVVTKFSSQPDKLQEEIAKLRAKMKKLSAELEFEEAAKVRDEIKRLQIIELNIRSGEVEQTSAEVLKDGLK</sequence>
<evidence type="ECO:0000256" key="10">
    <source>
        <dbReference type="ARBA" id="ARBA00023236"/>
    </source>
</evidence>
<proteinExistence type="inferred from homology"/>
<dbReference type="InterPro" id="IPR001943">
    <property type="entry name" value="UVR_dom"/>
</dbReference>
<dbReference type="SMART" id="SM00487">
    <property type="entry name" value="DEXDc"/>
    <property type="match status" value="1"/>
</dbReference>
<comment type="function">
    <text evidence="13">The UvrABC repair system catalyzes the recognition and processing of DNA lesions. A damage recognition complex composed of 2 UvrA and 2 UvrB subunits scans DNA for abnormalities. Upon binding of the UvrA(2)B(2) complex to a putative damaged site, the DNA wraps around one UvrB monomer. DNA wrap is dependent on ATP binding by UvrB and probably causes local melting of the DNA helix, facilitating insertion of UvrB beta-hairpin between the DNA strands. Then UvrB probes one DNA strand for the presence of a lesion. If a lesion is found the UvrA subunits dissociate and the UvrB-DNA preincision complex is formed. This complex is subsequently bound by UvrC and the second UvrB is released. If no lesion is found, the DNA wraps around the other UvrB subunit that will check the other stand for damage.</text>
</comment>
<feature type="coiled-coil region" evidence="15">
    <location>
        <begin position="261"/>
        <end position="288"/>
    </location>
</feature>
<evidence type="ECO:0000256" key="5">
    <source>
        <dbReference type="ARBA" id="ARBA00022763"/>
    </source>
</evidence>
<evidence type="ECO:0000256" key="12">
    <source>
        <dbReference type="ARBA" id="ARBA00029504"/>
    </source>
</evidence>
<dbReference type="InterPro" id="IPR006935">
    <property type="entry name" value="Helicase/UvrB_N"/>
</dbReference>
<dbReference type="PANTHER" id="PTHR24029:SF0">
    <property type="entry name" value="UVRABC SYSTEM PROTEIN B"/>
    <property type="match status" value="1"/>
</dbReference>
<evidence type="ECO:0000259" key="18">
    <source>
        <dbReference type="PROSITE" id="PS51194"/>
    </source>
</evidence>
<dbReference type="GO" id="GO:0003677">
    <property type="term" value="F:DNA binding"/>
    <property type="evidence" value="ECO:0007669"/>
    <property type="project" value="UniProtKB-UniRule"/>
</dbReference>
<evidence type="ECO:0000259" key="16">
    <source>
        <dbReference type="PROSITE" id="PS50151"/>
    </source>
</evidence>
<dbReference type="Pfam" id="PF17757">
    <property type="entry name" value="UvrB_inter"/>
    <property type="match status" value="1"/>
</dbReference>
<dbReference type="Pfam" id="PF04851">
    <property type="entry name" value="ResIII"/>
    <property type="match status" value="1"/>
</dbReference>
<protein>
    <recommendedName>
        <fullName evidence="12 13">UvrABC system protein B</fullName>
        <shortName evidence="13">Protein UvrB</shortName>
    </recommendedName>
    <alternativeName>
        <fullName evidence="13">Excinuclease ABC subunit B</fullName>
    </alternativeName>
</protein>
<evidence type="ECO:0000259" key="17">
    <source>
        <dbReference type="PROSITE" id="PS51192"/>
    </source>
</evidence>
<evidence type="ECO:0000256" key="6">
    <source>
        <dbReference type="ARBA" id="ARBA00022769"/>
    </source>
</evidence>
<evidence type="ECO:0000256" key="3">
    <source>
        <dbReference type="ARBA" id="ARBA00022490"/>
    </source>
</evidence>
<dbReference type="EMBL" id="LUKD01000007">
    <property type="protein sequence ID" value="KYG63612.1"/>
    <property type="molecule type" value="Genomic_DNA"/>
</dbReference>
<dbReference type="Pfam" id="PF12344">
    <property type="entry name" value="UvrB"/>
    <property type="match status" value="1"/>
</dbReference>
<comment type="subcellular location">
    <subcellularLocation>
        <location evidence="1 13 14">Cytoplasm</location>
    </subcellularLocation>
</comment>
<dbReference type="Gene3D" id="4.10.860.10">
    <property type="entry name" value="UVR domain"/>
    <property type="match status" value="1"/>
</dbReference>
<dbReference type="SMART" id="SM00490">
    <property type="entry name" value="HELICc"/>
    <property type="match status" value="1"/>
</dbReference>
<evidence type="ECO:0000256" key="8">
    <source>
        <dbReference type="ARBA" id="ARBA00022881"/>
    </source>
</evidence>
<evidence type="ECO:0000256" key="9">
    <source>
        <dbReference type="ARBA" id="ARBA00023204"/>
    </source>
</evidence>
<evidence type="ECO:0000256" key="14">
    <source>
        <dbReference type="RuleBase" id="RU003587"/>
    </source>
</evidence>
<evidence type="ECO:0000256" key="7">
    <source>
        <dbReference type="ARBA" id="ARBA00022840"/>
    </source>
</evidence>
<comment type="caution">
    <text evidence="19">The sequence shown here is derived from an EMBL/GenBank/DDBJ whole genome shotgun (WGS) entry which is preliminary data.</text>
</comment>
<dbReference type="InterPro" id="IPR004807">
    <property type="entry name" value="UvrB"/>
</dbReference>
<comment type="domain">
    <text evidence="13">The beta-hairpin motif is involved in DNA binding.</text>
</comment>
<dbReference type="NCBIfam" id="NF003673">
    <property type="entry name" value="PRK05298.1"/>
    <property type="match status" value="1"/>
</dbReference>
<dbReference type="GO" id="GO:0009432">
    <property type="term" value="P:SOS response"/>
    <property type="evidence" value="ECO:0007669"/>
    <property type="project" value="UniProtKB-UniRule"/>
</dbReference>
<evidence type="ECO:0000256" key="11">
    <source>
        <dbReference type="ARBA" id="ARBA00026033"/>
    </source>
</evidence>
<feature type="domain" description="UVR" evidence="16">
    <location>
        <begin position="635"/>
        <end position="670"/>
    </location>
</feature>
<keyword evidence="15" id="KW-0175">Coiled coil</keyword>
<dbReference type="GO" id="GO:0006289">
    <property type="term" value="P:nucleotide-excision repair"/>
    <property type="evidence" value="ECO:0007669"/>
    <property type="project" value="UniProtKB-UniRule"/>
</dbReference>
<dbReference type="CDD" id="cd17916">
    <property type="entry name" value="DEXHc_UvrB"/>
    <property type="match status" value="1"/>
</dbReference>
<keyword evidence="8 13" id="KW-0267">Excision nuclease</keyword>
<gene>
    <name evidence="13" type="primary">uvrB</name>
    <name evidence="19" type="ORF">AZI87_14125</name>
</gene>
<dbReference type="AlphaFoldDB" id="A0A162G2G3"/>
<dbReference type="InterPro" id="IPR041471">
    <property type="entry name" value="UvrB_inter"/>
</dbReference>
<evidence type="ECO:0000256" key="4">
    <source>
        <dbReference type="ARBA" id="ARBA00022741"/>
    </source>
</evidence>
<dbReference type="PANTHER" id="PTHR24029">
    <property type="entry name" value="UVRABC SYSTEM PROTEIN B"/>
    <property type="match status" value="1"/>
</dbReference>
<keyword evidence="3 13" id="KW-0963">Cytoplasm</keyword>
<dbReference type="InterPro" id="IPR036876">
    <property type="entry name" value="UVR_dom_sf"/>
</dbReference>
<keyword evidence="4 13" id="KW-0547">Nucleotide-binding</keyword>
<keyword evidence="10 13" id="KW-0742">SOS response</keyword>
<dbReference type="Proteomes" id="UP000075799">
    <property type="component" value="Unassembled WGS sequence"/>
</dbReference>
<dbReference type="NCBIfam" id="TIGR00631">
    <property type="entry name" value="uvrb"/>
    <property type="match status" value="1"/>
</dbReference>
<dbReference type="SUPFAM" id="SSF52540">
    <property type="entry name" value="P-loop containing nucleoside triphosphate hydrolases"/>
    <property type="match status" value="2"/>
</dbReference>
<dbReference type="InterPro" id="IPR024759">
    <property type="entry name" value="UvrB_YAD/RRR_dom"/>
</dbReference>
<keyword evidence="7 13" id="KW-0067">ATP-binding</keyword>
<dbReference type="Gene3D" id="6.10.140.240">
    <property type="match status" value="1"/>
</dbReference>
<dbReference type="PROSITE" id="PS51194">
    <property type="entry name" value="HELICASE_CTER"/>
    <property type="match status" value="1"/>
</dbReference>
<dbReference type="GO" id="GO:0009381">
    <property type="term" value="F:excinuclease ABC activity"/>
    <property type="evidence" value="ECO:0007669"/>
    <property type="project" value="UniProtKB-UniRule"/>
</dbReference>
<dbReference type="InterPro" id="IPR027417">
    <property type="entry name" value="P-loop_NTPase"/>
</dbReference>
<dbReference type="PROSITE" id="PS51192">
    <property type="entry name" value="HELICASE_ATP_BIND_1"/>
    <property type="match status" value="1"/>
</dbReference>
<dbReference type="Gene3D" id="3.40.50.300">
    <property type="entry name" value="P-loop containing nucleotide triphosphate hydrolases"/>
    <property type="match status" value="3"/>
</dbReference>
<feature type="coiled-coil region" evidence="15">
    <location>
        <begin position="631"/>
        <end position="658"/>
    </location>
</feature>
<dbReference type="PROSITE" id="PS50151">
    <property type="entry name" value="UVR"/>
    <property type="match status" value="1"/>
</dbReference>
<feature type="domain" description="Helicase ATP-binding" evidence="17">
    <location>
        <begin position="30"/>
        <end position="188"/>
    </location>
</feature>
<dbReference type="Pfam" id="PF02151">
    <property type="entry name" value="UVR"/>
    <property type="match status" value="1"/>
</dbReference>
<dbReference type="OrthoDB" id="5287282at2"/>
<dbReference type="GO" id="GO:0009380">
    <property type="term" value="C:excinuclease repair complex"/>
    <property type="evidence" value="ECO:0007669"/>
    <property type="project" value="InterPro"/>
</dbReference>
<dbReference type="InterPro" id="IPR001650">
    <property type="entry name" value="Helicase_C-like"/>
</dbReference>
<evidence type="ECO:0000256" key="15">
    <source>
        <dbReference type="SAM" id="Coils"/>
    </source>
</evidence>
<evidence type="ECO:0000313" key="19">
    <source>
        <dbReference type="EMBL" id="KYG63612.1"/>
    </source>
</evidence>
<feature type="short sequence motif" description="Beta-hairpin" evidence="13">
    <location>
        <begin position="96"/>
        <end position="119"/>
    </location>
</feature>
<feature type="binding site" evidence="13">
    <location>
        <begin position="43"/>
        <end position="50"/>
    </location>
    <ligand>
        <name>ATP</name>
        <dbReference type="ChEBI" id="CHEBI:30616"/>
    </ligand>
</feature>
<feature type="domain" description="Helicase C-terminal" evidence="18">
    <location>
        <begin position="435"/>
        <end position="597"/>
    </location>
</feature>
<organism evidence="19 20">
    <name type="scientific">Bdellovibrio bacteriovorus</name>
    <dbReference type="NCBI Taxonomy" id="959"/>
    <lineage>
        <taxon>Bacteria</taxon>
        <taxon>Pseudomonadati</taxon>
        <taxon>Bdellovibrionota</taxon>
        <taxon>Bdellovibrionia</taxon>
        <taxon>Bdellovibrionales</taxon>
        <taxon>Pseudobdellovibrionaceae</taxon>
        <taxon>Bdellovibrio</taxon>
    </lineage>
</organism>
<keyword evidence="6 13" id="KW-0228">DNA excision</keyword>
<comment type="subunit">
    <text evidence="11 13 14">Forms a heterotetramer with UvrA during the search for lesions. Interacts with UvrC in an incision complex.</text>
</comment>
<dbReference type="GO" id="GO:0005524">
    <property type="term" value="F:ATP binding"/>
    <property type="evidence" value="ECO:0007669"/>
    <property type="project" value="UniProtKB-UniRule"/>
</dbReference>
<dbReference type="HAMAP" id="MF_00204">
    <property type="entry name" value="UvrB"/>
    <property type="match status" value="1"/>
</dbReference>
<dbReference type="InterPro" id="IPR014001">
    <property type="entry name" value="Helicase_ATP-bd"/>
</dbReference>